<dbReference type="AlphaFoldDB" id="A0A8J4YCM3"/>
<accession>A0A8J4YCM3</accession>
<dbReference type="Proteomes" id="UP000770661">
    <property type="component" value="Unassembled WGS sequence"/>
</dbReference>
<evidence type="ECO:0000313" key="3">
    <source>
        <dbReference type="EMBL" id="KAG0724857.1"/>
    </source>
</evidence>
<dbReference type="PANTHER" id="PTHR13492:SF2">
    <property type="entry name" value="RING FINGER PROTEIN 37"/>
    <property type="match status" value="1"/>
</dbReference>
<feature type="compositionally biased region" description="Low complexity" evidence="1">
    <location>
        <begin position="91"/>
        <end position="118"/>
    </location>
</feature>
<dbReference type="PANTHER" id="PTHR13492">
    <property type="entry name" value="RING FINGER PROTEIN 37"/>
    <property type="match status" value="1"/>
</dbReference>
<dbReference type="InterPro" id="IPR003613">
    <property type="entry name" value="Ubox_domain"/>
</dbReference>
<sequence length="408" mass="45060">MNFTAPCLGPVVWSSKPSADGYDVHNLVSGNKGFKGADFIRPPVDISVTFPVPIDISYIKMVARLEQKRSTAFSVFTEPEDITSSHPQNASGPSQVPSPSGPSRGKSSVSSAVNASSEHSSKPPVITLDGDMSDIYLCVGKFYTKSEDELALKNHHYRHWLRLPMPDDNSIMKGHSVFRGSLRHCNRKALRCVKSIIVRIQNTAERGPPVLHCLEVWGQPGISTNKNKRRELLKQWMAYKPVAVVKPVVPRLYNSNPEENKTEKSHNEELINRELLEVPEDFLDPLTCDVMTVPLLLPSGNSIDAHTLDRYIAGEATWGRPASDPFTGVPFRGGKQPAPNVALKARIDRQALHLSHLYIGFSLLMENIRTSKTVAEQLALPCTVARRVTVLAGGATKECVRSIREQVS</sequence>
<dbReference type="Pfam" id="PF04564">
    <property type="entry name" value="U-box"/>
    <property type="match status" value="1"/>
</dbReference>
<organism evidence="3 4">
    <name type="scientific">Chionoecetes opilio</name>
    <name type="common">Atlantic snow crab</name>
    <name type="synonym">Cancer opilio</name>
    <dbReference type="NCBI Taxonomy" id="41210"/>
    <lineage>
        <taxon>Eukaryota</taxon>
        <taxon>Metazoa</taxon>
        <taxon>Ecdysozoa</taxon>
        <taxon>Arthropoda</taxon>
        <taxon>Crustacea</taxon>
        <taxon>Multicrustacea</taxon>
        <taxon>Malacostraca</taxon>
        <taxon>Eumalacostraca</taxon>
        <taxon>Eucarida</taxon>
        <taxon>Decapoda</taxon>
        <taxon>Pleocyemata</taxon>
        <taxon>Brachyura</taxon>
        <taxon>Eubrachyura</taxon>
        <taxon>Majoidea</taxon>
        <taxon>Majidae</taxon>
        <taxon>Chionoecetes</taxon>
    </lineage>
</organism>
<dbReference type="GO" id="GO:0005634">
    <property type="term" value="C:nucleus"/>
    <property type="evidence" value="ECO:0007669"/>
    <property type="project" value="TreeGrafter"/>
</dbReference>
<dbReference type="InterPro" id="IPR013083">
    <property type="entry name" value="Znf_RING/FYVE/PHD"/>
</dbReference>
<dbReference type="GO" id="GO:0034450">
    <property type="term" value="F:ubiquitin-ubiquitin ligase activity"/>
    <property type="evidence" value="ECO:0007669"/>
    <property type="project" value="TreeGrafter"/>
</dbReference>
<evidence type="ECO:0000256" key="1">
    <source>
        <dbReference type="SAM" id="MobiDB-lite"/>
    </source>
</evidence>
<dbReference type="Gene3D" id="3.30.40.10">
    <property type="entry name" value="Zinc/RING finger domain, C3HC4 (zinc finger)"/>
    <property type="match status" value="1"/>
</dbReference>
<dbReference type="InterPro" id="IPR039925">
    <property type="entry name" value="RNF37_RING-Ubox"/>
</dbReference>
<dbReference type="PROSITE" id="PS51698">
    <property type="entry name" value="U_BOX"/>
    <property type="match status" value="1"/>
</dbReference>
<feature type="region of interest" description="Disordered" evidence="1">
    <location>
        <begin position="78"/>
        <end position="126"/>
    </location>
</feature>
<comment type="caution">
    <text evidence="3">The sequence shown here is derived from an EMBL/GenBank/DDBJ whole genome shotgun (WGS) entry which is preliminary data.</text>
</comment>
<dbReference type="CDD" id="cd16660">
    <property type="entry name" value="RING-Ubox_RNF37"/>
    <property type="match status" value="1"/>
</dbReference>
<dbReference type="GO" id="GO:0031625">
    <property type="term" value="F:ubiquitin protein ligase binding"/>
    <property type="evidence" value="ECO:0007669"/>
    <property type="project" value="TreeGrafter"/>
</dbReference>
<gene>
    <name evidence="3" type="primary">UBOX5_1</name>
    <name evidence="3" type="ORF">GWK47_004910</name>
</gene>
<dbReference type="SMART" id="SM00504">
    <property type="entry name" value="Ubox"/>
    <property type="match status" value="1"/>
</dbReference>
<dbReference type="InterPro" id="IPR039847">
    <property type="entry name" value="Ubox5"/>
</dbReference>
<dbReference type="OrthoDB" id="20295at2759"/>
<reference evidence="3" key="1">
    <citation type="submission" date="2020-07" db="EMBL/GenBank/DDBJ databases">
        <title>The High-quality genome of the commercially important snow crab, Chionoecetes opilio.</title>
        <authorList>
            <person name="Jeong J.-H."/>
            <person name="Ryu S."/>
        </authorList>
    </citation>
    <scope>NUCLEOTIDE SEQUENCE</scope>
    <source>
        <strain evidence="3">MADBK_172401_WGS</strain>
        <tissue evidence="3">Digestive gland</tissue>
    </source>
</reference>
<keyword evidence="4" id="KW-1185">Reference proteome</keyword>
<dbReference type="GO" id="GO:0000209">
    <property type="term" value="P:protein polyubiquitination"/>
    <property type="evidence" value="ECO:0007669"/>
    <property type="project" value="TreeGrafter"/>
</dbReference>
<dbReference type="SUPFAM" id="SSF57850">
    <property type="entry name" value="RING/U-box"/>
    <property type="match status" value="1"/>
</dbReference>
<protein>
    <submittedName>
        <fullName evidence="3">RING finger protein 37</fullName>
    </submittedName>
</protein>
<dbReference type="EMBL" id="JACEEZ010006337">
    <property type="protein sequence ID" value="KAG0724857.1"/>
    <property type="molecule type" value="Genomic_DNA"/>
</dbReference>
<evidence type="ECO:0000259" key="2">
    <source>
        <dbReference type="PROSITE" id="PS51698"/>
    </source>
</evidence>
<feature type="domain" description="U-box" evidence="2">
    <location>
        <begin position="277"/>
        <end position="357"/>
    </location>
</feature>
<evidence type="ECO:0000313" key="4">
    <source>
        <dbReference type="Proteomes" id="UP000770661"/>
    </source>
</evidence>
<proteinExistence type="predicted"/>
<dbReference type="Pfam" id="PF19318">
    <property type="entry name" value="DUF5918"/>
    <property type="match status" value="1"/>
</dbReference>
<name>A0A8J4YCM3_CHIOP</name>
<dbReference type="InterPro" id="IPR045696">
    <property type="entry name" value="Ubox5_N"/>
</dbReference>